<dbReference type="Pfam" id="PF16323">
    <property type="entry name" value="DUF4959"/>
    <property type="match status" value="1"/>
</dbReference>
<evidence type="ECO:0000259" key="1">
    <source>
        <dbReference type="Pfam" id="PF16323"/>
    </source>
</evidence>
<dbReference type="InterPro" id="IPR032164">
    <property type="entry name" value="DUF5000"/>
</dbReference>
<feature type="domain" description="DUF5000" evidence="2">
    <location>
        <begin position="249"/>
        <end position="386"/>
    </location>
</feature>
<accession>A0A1W2BKC0</accession>
<protein>
    <recommendedName>
        <fullName evidence="6">F5/8 type C domain-containing protein</fullName>
    </recommendedName>
</protein>
<gene>
    <name evidence="4" type="ORF">SAMN04488524_2424</name>
</gene>
<dbReference type="PROSITE" id="PS51257">
    <property type="entry name" value="PROKAR_LIPOPROTEIN"/>
    <property type="match status" value="1"/>
</dbReference>
<dbReference type="SUPFAM" id="SSF49785">
    <property type="entry name" value="Galactose-binding domain-like"/>
    <property type="match status" value="1"/>
</dbReference>
<dbReference type="EMBL" id="FWXT01000001">
    <property type="protein sequence ID" value="SMC73210.1"/>
    <property type="molecule type" value="Genomic_DNA"/>
</dbReference>
<proteinExistence type="predicted"/>
<evidence type="ECO:0000259" key="2">
    <source>
        <dbReference type="Pfam" id="PF16391"/>
    </source>
</evidence>
<evidence type="ECO:0000313" key="4">
    <source>
        <dbReference type="EMBL" id="SMC73210.1"/>
    </source>
</evidence>
<dbReference type="STRING" id="151894.SAMN04488524_2424"/>
<sequence length="388" mass="42794">MKKIAYLIIGLFIAAGLQGCKEDPRLDHHDTNAPAPAQVTDFKQENTPGGANIIYRLNADVNLAYLKAVYEIQPGVFKETKSSVYTDTLKLEGFGDTREYDIKIYSVGKNEKESAPVIVKIKPLPPPVELAFNDLSIEPGFGGVKVRVKNELQASLAIVIDADTSGSGLLRPLQTFYTKSAAGSYSVRGLTATPKKFSVYLRDRWGNKSQAIVKDLTPLFEQRVPKPFAMYALPTDQAALAPNVLANIWDGLVNLNIYASANNSPIPQWFTVDLKIPVVLSRMKMHQRTPPYTYTGANVKVFELYGSNAPALDGSWASWTLIGKFDSFKPSGSVGVTKEDEAYGFTNGEDFEMPDTPPAYRYLRFKTLETWGGTGQVTLAEITFWGKL</sequence>
<evidence type="ECO:0000313" key="5">
    <source>
        <dbReference type="Proteomes" id="UP000192756"/>
    </source>
</evidence>
<dbReference type="Proteomes" id="UP000192756">
    <property type="component" value="Unassembled WGS sequence"/>
</dbReference>
<feature type="domain" description="DUF4959" evidence="1">
    <location>
        <begin position="18"/>
        <end position="123"/>
    </location>
</feature>
<feature type="domain" description="DUF5126" evidence="3">
    <location>
        <begin position="125"/>
        <end position="227"/>
    </location>
</feature>
<organism evidence="4 5">
    <name type="scientific">Pedobacter africanus</name>
    <dbReference type="NCBI Taxonomy" id="151894"/>
    <lineage>
        <taxon>Bacteria</taxon>
        <taxon>Pseudomonadati</taxon>
        <taxon>Bacteroidota</taxon>
        <taxon>Sphingobacteriia</taxon>
        <taxon>Sphingobacteriales</taxon>
        <taxon>Sphingobacteriaceae</taxon>
        <taxon>Pedobacter</taxon>
    </lineage>
</organism>
<dbReference type="InterPro" id="IPR008979">
    <property type="entry name" value="Galactose-bd-like_sf"/>
</dbReference>
<dbReference type="InterPro" id="IPR033431">
    <property type="entry name" value="DUF5126"/>
</dbReference>
<dbReference type="Gene3D" id="2.60.120.260">
    <property type="entry name" value="Galactose-binding domain-like"/>
    <property type="match status" value="1"/>
</dbReference>
<evidence type="ECO:0000259" key="3">
    <source>
        <dbReference type="Pfam" id="PF17166"/>
    </source>
</evidence>
<keyword evidence="5" id="KW-1185">Reference proteome</keyword>
<evidence type="ECO:0008006" key="6">
    <source>
        <dbReference type="Google" id="ProtNLM"/>
    </source>
</evidence>
<dbReference type="OrthoDB" id="621114at2"/>
<dbReference type="InterPro" id="IPR032527">
    <property type="entry name" value="DUF4959"/>
</dbReference>
<dbReference type="RefSeq" id="WP_084238824.1">
    <property type="nucleotide sequence ID" value="NZ_FWXT01000001.1"/>
</dbReference>
<dbReference type="Pfam" id="PF16391">
    <property type="entry name" value="DUF5000"/>
    <property type="match status" value="1"/>
</dbReference>
<dbReference type="AlphaFoldDB" id="A0A1W2BKC0"/>
<dbReference type="Pfam" id="PF17166">
    <property type="entry name" value="DUF5126"/>
    <property type="match status" value="1"/>
</dbReference>
<name>A0A1W2BKC0_9SPHI</name>
<reference evidence="5" key="1">
    <citation type="submission" date="2017-04" db="EMBL/GenBank/DDBJ databases">
        <authorList>
            <person name="Varghese N."/>
            <person name="Submissions S."/>
        </authorList>
    </citation>
    <scope>NUCLEOTIDE SEQUENCE [LARGE SCALE GENOMIC DNA]</scope>
    <source>
        <strain evidence="5">DSM 12126</strain>
    </source>
</reference>